<sequence length="28" mass="3053">MKKLLFTMFVALLLVGCGDAQQQAVDDP</sequence>
<dbReference type="PROSITE" id="PS51257">
    <property type="entry name" value="PROKAR_LIPOPROTEIN"/>
    <property type="match status" value="1"/>
</dbReference>
<feature type="non-terminal residue" evidence="1">
    <location>
        <position position="28"/>
    </location>
</feature>
<accession>A0A383BUS0</accession>
<dbReference type="EMBL" id="UINC01202976">
    <property type="protein sequence ID" value="SVE23025.1"/>
    <property type="molecule type" value="Genomic_DNA"/>
</dbReference>
<evidence type="ECO:0000313" key="1">
    <source>
        <dbReference type="EMBL" id="SVE23025.1"/>
    </source>
</evidence>
<proteinExistence type="predicted"/>
<name>A0A383BUS0_9ZZZZ</name>
<gene>
    <name evidence="1" type="ORF">METZ01_LOCUS475879</name>
</gene>
<organism evidence="1">
    <name type="scientific">marine metagenome</name>
    <dbReference type="NCBI Taxonomy" id="408172"/>
    <lineage>
        <taxon>unclassified sequences</taxon>
        <taxon>metagenomes</taxon>
        <taxon>ecological metagenomes</taxon>
    </lineage>
</organism>
<dbReference type="AlphaFoldDB" id="A0A383BUS0"/>
<protein>
    <submittedName>
        <fullName evidence="1">Uncharacterized protein</fullName>
    </submittedName>
</protein>
<reference evidence="1" key="1">
    <citation type="submission" date="2018-05" db="EMBL/GenBank/DDBJ databases">
        <authorList>
            <person name="Lanie J.A."/>
            <person name="Ng W.-L."/>
            <person name="Kazmierczak K.M."/>
            <person name="Andrzejewski T.M."/>
            <person name="Davidsen T.M."/>
            <person name="Wayne K.J."/>
            <person name="Tettelin H."/>
            <person name="Glass J.I."/>
            <person name="Rusch D."/>
            <person name="Podicherti R."/>
            <person name="Tsui H.-C.T."/>
            <person name="Winkler M.E."/>
        </authorList>
    </citation>
    <scope>NUCLEOTIDE SEQUENCE</scope>
</reference>